<proteinExistence type="predicted"/>
<protein>
    <submittedName>
        <fullName evidence="1">Uncharacterized protein</fullName>
    </submittedName>
</protein>
<comment type="caution">
    <text evidence="1">The sequence shown here is derived from an EMBL/GenBank/DDBJ whole genome shotgun (WGS) entry which is preliminary data.</text>
</comment>
<gene>
    <name evidence="1" type="ORF">LSH36_330g10001</name>
</gene>
<sequence length="109" mass="12534">MSKKLLQPMVIDANVERQEIEVKQALYYNKHARDLKPLEEGDVVRLKPFQLCGDNVWIKGATIRRLDERSYEVESPSGTLCTNRAPHLCMTNEPSPLITEWAMHAEVNQ</sequence>
<dbReference type="EMBL" id="JAODUP010000330">
    <property type="protein sequence ID" value="KAK2152399.1"/>
    <property type="molecule type" value="Genomic_DNA"/>
</dbReference>
<name>A0AAD9JG98_9ANNE</name>
<keyword evidence="2" id="KW-1185">Reference proteome</keyword>
<evidence type="ECO:0000313" key="2">
    <source>
        <dbReference type="Proteomes" id="UP001208570"/>
    </source>
</evidence>
<organism evidence="1 2">
    <name type="scientific">Paralvinella palmiformis</name>
    <dbReference type="NCBI Taxonomy" id="53620"/>
    <lineage>
        <taxon>Eukaryota</taxon>
        <taxon>Metazoa</taxon>
        <taxon>Spiralia</taxon>
        <taxon>Lophotrochozoa</taxon>
        <taxon>Annelida</taxon>
        <taxon>Polychaeta</taxon>
        <taxon>Sedentaria</taxon>
        <taxon>Canalipalpata</taxon>
        <taxon>Terebellida</taxon>
        <taxon>Terebelliformia</taxon>
        <taxon>Alvinellidae</taxon>
        <taxon>Paralvinella</taxon>
    </lineage>
</organism>
<accession>A0AAD9JG98</accession>
<evidence type="ECO:0000313" key="1">
    <source>
        <dbReference type="EMBL" id="KAK2152399.1"/>
    </source>
</evidence>
<dbReference type="AlphaFoldDB" id="A0AAD9JG98"/>
<dbReference type="Proteomes" id="UP001208570">
    <property type="component" value="Unassembled WGS sequence"/>
</dbReference>
<reference evidence="1" key="1">
    <citation type="journal article" date="2023" name="Mol. Biol. Evol.">
        <title>Third-Generation Sequencing Reveals the Adaptive Role of the Epigenome in Three Deep-Sea Polychaetes.</title>
        <authorList>
            <person name="Perez M."/>
            <person name="Aroh O."/>
            <person name="Sun Y."/>
            <person name="Lan Y."/>
            <person name="Juniper S.K."/>
            <person name="Young C.R."/>
            <person name="Angers B."/>
            <person name="Qian P.Y."/>
        </authorList>
    </citation>
    <scope>NUCLEOTIDE SEQUENCE</scope>
    <source>
        <strain evidence="1">P08H-3</strain>
    </source>
</reference>